<dbReference type="Gene3D" id="3.20.20.140">
    <property type="entry name" value="Metal-dependent hydrolases"/>
    <property type="match status" value="1"/>
</dbReference>
<organism evidence="2">
    <name type="scientific">marine metagenome</name>
    <dbReference type="NCBI Taxonomy" id="408172"/>
    <lineage>
        <taxon>unclassified sequences</taxon>
        <taxon>metagenomes</taxon>
        <taxon>ecological metagenomes</taxon>
    </lineage>
</organism>
<comment type="similarity">
    <text evidence="1">Belongs to the TolB family.</text>
</comment>
<dbReference type="InterPro" id="IPR011659">
    <property type="entry name" value="WD40"/>
</dbReference>
<dbReference type="PANTHER" id="PTHR36842">
    <property type="entry name" value="PROTEIN TOLB HOMOLOG"/>
    <property type="match status" value="1"/>
</dbReference>
<dbReference type="AlphaFoldDB" id="A0A381NG52"/>
<dbReference type="InterPro" id="IPR015943">
    <property type="entry name" value="WD40/YVTN_repeat-like_dom_sf"/>
</dbReference>
<name>A0A381NG52_9ZZZZ</name>
<dbReference type="EMBL" id="UINC01000335">
    <property type="protein sequence ID" value="SUZ53555.1"/>
    <property type="molecule type" value="Genomic_DNA"/>
</dbReference>
<protein>
    <submittedName>
        <fullName evidence="2">Uncharacterized protein</fullName>
    </submittedName>
</protein>
<reference evidence="2" key="1">
    <citation type="submission" date="2018-05" db="EMBL/GenBank/DDBJ databases">
        <authorList>
            <person name="Lanie J.A."/>
            <person name="Ng W.-L."/>
            <person name="Kazmierczak K.M."/>
            <person name="Andrzejewski T.M."/>
            <person name="Davidsen T.M."/>
            <person name="Wayne K.J."/>
            <person name="Tettelin H."/>
            <person name="Glass J.I."/>
            <person name="Rusch D."/>
            <person name="Podicherti R."/>
            <person name="Tsui H.-C.T."/>
            <person name="Winkler M.E."/>
        </authorList>
    </citation>
    <scope>NUCLEOTIDE SEQUENCE</scope>
</reference>
<dbReference type="NCBIfam" id="NF038032">
    <property type="entry name" value="CehA_McbA_metalo"/>
    <property type="match status" value="1"/>
</dbReference>
<dbReference type="Gene3D" id="2.120.10.30">
    <property type="entry name" value="TolB, C-terminal domain"/>
    <property type="match status" value="1"/>
</dbReference>
<dbReference type="Pfam" id="PF07676">
    <property type="entry name" value="PD40"/>
    <property type="match status" value="5"/>
</dbReference>
<evidence type="ECO:0000256" key="1">
    <source>
        <dbReference type="ARBA" id="ARBA00009820"/>
    </source>
</evidence>
<accession>A0A381NG52</accession>
<sequence>MPIQFIIPEDLVLRRLYSSLAIASAVLVLASALPLPAQTLFGGYPSARMGGNYMHNFYFPPAPSSTPWYPSWSPDGEAVAVAMQGSIWSIEVASGLATELVSGPKYYSSPNYSPDGRWLVYTADDHGRSIQLEVLNIETGETTALTNNTQIYTDPSFSPDGTRIAYVSTEPSGYFNVYIQAFSTGRFSSEAIAVTRDNNYGRNRLYFGADDIHISPAWFPDGENLLLVSNRDVPLGSGNVFRVPAREDGFDERETVLAEQTLYRTQPDVSIDGKRFIFSSTRGAADQFNNLYVQPTVGGEPYKMTFFTHDAFHPRWSPDGEWIAYIDNREGLPQLKLLEVYGGKIVDVEITGRHWKNPTGTLRVTTVGADGQATGTRVHVEASDGKFYAPTDAYARIAQRAGFWFFHSTGTSVLELPEGEVSLLTVKGFENQPESMTTQIQAGEVTEVTLQLETVIDMEERGWFSGSTHVHANYAGNLHNSLENLMMMSEAEDQDIVLEQIANKDNRILDYQYFLPGGQAHPLSTPDRVLVVGQEYRPPFYGHVFLFGMRDHLISPFTTGYEGTGIESLYPSNTDIFLKAKSQGAYTGYVHSQWPSGDPLDGTLGGAKGFMVDAALATTDAVEWSASQTGFAPVYAAWNNGLRVALVGGEDSISNLHNTAIVGSVRTYVKIPGGKLSMHGWLQAMKNGHAFMSNGPLVELEVEGQIPGQTVDLSSGDDVTIKVEATSLTPLEKAELVFNGEVIADMPLSADRLSVSFERDFQPTHSGWYHVRVNGANGEAFPMGIGYVQAVTNPVWIIMDGVPVRSSEAADYGIAWIDKLQEMAEEWPDWRSQAEKDHVYGQFDSARDVYRQLKAEAGGN</sequence>
<dbReference type="InterPro" id="IPR011042">
    <property type="entry name" value="6-blade_b-propeller_TolB-like"/>
</dbReference>
<dbReference type="SUPFAM" id="SSF82171">
    <property type="entry name" value="DPP6 N-terminal domain-like"/>
    <property type="match status" value="1"/>
</dbReference>
<evidence type="ECO:0000313" key="2">
    <source>
        <dbReference type="EMBL" id="SUZ53555.1"/>
    </source>
</evidence>
<dbReference type="Gene3D" id="2.130.10.10">
    <property type="entry name" value="YVTN repeat-like/Quinoprotein amine dehydrogenase"/>
    <property type="match status" value="1"/>
</dbReference>
<proteinExistence type="inferred from homology"/>
<dbReference type="PANTHER" id="PTHR36842:SF1">
    <property type="entry name" value="PROTEIN TOLB"/>
    <property type="match status" value="1"/>
</dbReference>
<gene>
    <name evidence="2" type="ORF">METZ01_LOCUS6409</name>
</gene>